<reference evidence="2 3" key="1">
    <citation type="journal article" date="2023" name="Arcadia Sci">
        <title>De novo assembly of a long-read Amblyomma americanum tick genome.</title>
        <authorList>
            <person name="Chou S."/>
            <person name="Poskanzer K.E."/>
            <person name="Rollins M."/>
            <person name="Thuy-Boun P.S."/>
        </authorList>
    </citation>
    <scope>NUCLEOTIDE SEQUENCE [LARGE SCALE GENOMIC DNA]</scope>
    <source>
        <strain evidence="2">F_SG_1</strain>
        <tissue evidence="2">Salivary glands</tissue>
    </source>
</reference>
<evidence type="ECO:0000313" key="2">
    <source>
        <dbReference type="EMBL" id="KAK8779686.1"/>
    </source>
</evidence>
<dbReference type="GO" id="GO:0000049">
    <property type="term" value="F:tRNA binding"/>
    <property type="evidence" value="ECO:0007669"/>
    <property type="project" value="TreeGrafter"/>
</dbReference>
<dbReference type="PANTHER" id="PTHR16043">
    <property type="entry name" value="DALRD3 PROTEIN"/>
    <property type="match status" value="1"/>
</dbReference>
<dbReference type="GO" id="GO:0006420">
    <property type="term" value="P:arginyl-tRNA aminoacylation"/>
    <property type="evidence" value="ECO:0007669"/>
    <property type="project" value="InterPro"/>
</dbReference>
<evidence type="ECO:0000313" key="3">
    <source>
        <dbReference type="Proteomes" id="UP001321473"/>
    </source>
</evidence>
<dbReference type="Gene3D" id="1.10.730.10">
    <property type="entry name" value="Isoleucyl-tRNA Synthetase, Domain 1"/>
    <property type="match status" value="1"/>
</dbReference>
<dbReference type="GO" id="GO:0004814">
    <property type="term" value="F:arginine-tRNA ligase activity"/>
    <property type="evidence" value="ECO:0007669"/>
    <property type="project" value="InterPro"/>
</dbReference>
<dbReference type="GO" id="GO:0106217">
    <property type="term" value="P:tRNA C3-cytosine methylation"/>
    <property type="evidence" value="ECO:0007669"/>
    <property type="project" value="TreeGrafter"/>
</dbReference>
<keyword evidence="3" id="KW-1185">Reference proteome</keyword>
<dbReference type="Pfam" id="PF05746">
    <property type="entry name" value="DALR_1"/>
    <property type="match status" value="1"/>
</dbReference>
<dbReference type="SUPFAM" id="SSF47323">
    <property type="entry name" value="Anticodon-binding domain of a subclass of class I aminoacyl-tRNA synthetases"/>
    <property type="match status" value="1"/>
</dbReference>
<dbReference type="PANTHER" id="PTHR16043:SF1">
    <property type="entry name" value="DALR ANTICODON-BINDING DOMAIN-CONTAINING PROTEIN 3"/>
    <property type="match status" value="1"/>
</dbReference>
<dbReference type="InterPro" id="IPR009080">
    <property type="entry name" value="tRNAsynth_Ia_anticodon-bd"/>
</dbReference>
<comment type="caution">
    <text evidence="2">The sequence shown here is derived from an EMBL/GenBank/DDBJ whole genome shotgun (WGS) entry which is preliminary data.</text>
</comment>
<dbReference type="Proteomes" id="UP001321473">
    <property type="component" value="Unassembled WGS sequence"/>
</dbReference>
<protein>
    <recommendedName>
        <fullName evidence="1">DALR anticodon binding domain-containing protein</fullName>
    </recommendedName>
</protein>
<name>A0AAQ4EXU6_AMBAM</name>
<accession>A0AAQ4EXU6</accession>
<sequence>MGAVIYASRPFYTQGQLDSVSVATCSGDCLRENDVAHVAWCSKFYNEKDMTFDLSSYVMSEGLDVVGCDACLGKISIDSQAFVIASQLVHAVQSHCEPPPGVVLVVAPACKSFVVQQAGLLCQLAETNKLQVLHLMHEGSVEPADRSFDDYWQQRKAFVTEAFHRPQAFCSPEDLTSAVNMLVGTEVAYEFLSSKQNVKMKLSQRLSHAEKGHYFCQYTLARIAAIVNKYESAVKEGVYPALCPLPDMDCALLSEESEWLLWHRLCQCWQVLGEPMPARSSSIRVEVNAHSLLRALEGLCSEFSAYYGKVRVLLPPEPHLSATVCARVWLIKAVHKTVLCVLKRFGLCALDRM</sequence>
<proteinExistence type="predicted"/>
<dbReference type="GO" id="GO:0005524">
    <property type="term" value="F:ATP binding"/>
    <property type="evidence" value="ECO:0007669"/>
    <property type="project" value="InterPro"/>
</dbReference>
<dbReference type="SMART" id="SM00836">
    <property type="entry name" value="DALR_1"/>
    <property type="match status" value="1"/>
</dbReference>
<organism evidence="2 3">
    <name type="scientific">Amblyomma americanum</name>
    <name type="common">Lone star tick</name>
    <dbReference type="NCBI Taxonomy" id="6943"/>
    <lineage>
        <taxon>Eukaryota</taxon>
        <taxon>Metazoa</taxon>
        <taxon>Ecdysozoa</taxon>
        <taxon>Arthropoda</taxon>
        <taxon>Chelicerata</taxon>
        <taxon>Arachnida</taxon>
        <taxon>Acari</taxon>
        <taxon>Parasitiformes</taxon>
        <taxon>Ixodida</taxon>
        <taxon>Ixodoidea</taxon>
        <taxon>Ixodidae</taxon>
        <taxon>Amblyomminae</taxon>
        <taxon>Amblyomma</taxon>
    </lineage>
</organism>
<evidence type="ECO:0000259" key="1">
    <source>
        <dbReference type="SMART" id="SM00836"/>
    </source>
</evidence>
<dbReference type="InterPro" id="IPR008909">
    <property type="entry name" value="DALR_anticod-bd"/>
</dbReference>
<dbReference type="AlphaFoldDB" id="A0AAQ4EXU6"/>
<feature type="domain" description="DALR anticodon binding" evidence="1">
    <location>
        <begin position="216"/>
        <end position="353"/>
    </location>
</feature>
<gene>
    <name evidence="2" type="ORF">V5799_018973</name>
</gene>
<dbReference type="EMBL" id="JARKHS020009549">
    <property type="protein sequence ID" value="KAK8779686.1"/>
    <property type="molecule type" value="Genomic_DNA"/>
</dbReference>
<dbReference type="InterPro" id="IPR037380">
    <property type="entry name" value="DALRD3"/>
</dbReference>